<evidence type="ECO:0008006" key="3">
    <source>
        <dbReference type="Google" id="ProtNLM"/>
    </source>
</evidence>
<sequence length="754" mass="83322">MNGVSLQTFRDLARQDESGTIALDKNDESRIINNKGTLGRSIVSGLKDLGEALGLGDATRARRQQEAFDVFKGLLTERFGEVAAQRALSDTGLDKATRLTGADVDRVILQATRQHNALFVEQRARMDKFDPPIAGDAPSEAFERVLASFDPPLDASHLSDQVRTEYAQRLSDACTAVSNIATKPLDDEQIHELARGTLKHVLRLEQRGQLDDARAVRDSLKQGWKDLLAAVGAGAGPHEVMQRLEIIQQRTGLLVQFESAPGDDVGSDFFEECAGTALIGALRELRSENRDLVSGLSAQVLDDQGAIKSLFLAAHDSLYSVDGHASQTNLQFAGRLHHDIGTMVKLLGSALGATHGTVDNDMDSLERNTLSEPLRRAGAEAFQQARMRQFDAQRDVLENYMKEYGEFYTDEETPPWFNTEALVRLEQRVLAHAEQRGVSPLDALRDMHVALDGMERFPPGLKERIGAALNAIEAGFELEMALHDHPVLKDLAPQDYWRLFAPGNPLHTPDTKWELEQNGEGSLAAMQRAFLGMLNEVDQGGALDDQWLERIQAMGSKDTYRNFDLRVSYKPSLELDESTRDMARELRDVARVPTGYRGEGTDLTLRLDSETTPAGREALRELASTDPWFAGVKETDTAFGIELAPKTPQECRERARAILHSHEHDMARARTDEEKLRIVARTTQSLYRSHVFMDGNTRTSVFSAMNGLLLKAGLSPCILPEPKAAAGYSLDEFVQEIVEGQAAFAELTNGSRAK</sequence>
<reference evidence="1 2" key="1">
    <citation type="submission" date="2017-05" db="EMBL/GenBank/DDBJ databases">
        <title>Complete and WGS of Bordetella genogroups.</title>
        <authorList>
            <person name="Spilker T."/>
            <person name="LiPuma J."/>
        </authorList>
    </citation>
    <scope>NUCLEOTIDE SEQUENCE [LARGE SCALE GENOMIC DNA]</scope>
    <source>
        <strain evidence="1 2">AU7206</strain>
    </source>
</reference>
<evidence type="ECO:0000313" key="1">
    <source>
        <dbReference type="EMBL" id="ARP93920.1"/>
    </source>
</evidence>
<protein>
    <recommendedName>
        <fullName evidence="3">Fido domain-containing protein</fullName>
    </recommendedName>
</protein>
<dbReference type="RefSeq" id="WP_086077692.1">
    <property type="nucleotide sequence ID" value="NZ_CP021111.1"/>
</dbReference>
<gene>
    <name evidence="1" type="ORF">CAL15_05670</name>
</gene>
<proteinExistence type="predicted"/>
<dbReference type="OrthoDB" id="6196979at2"/>
<organism evidence="1 2">
    <name type="scientific">Bordetella genomosp. 13</name>
    <dbReference type="NCBI Taxonomy" id="463040"/>
    <lineage>
        <taxon>Bacteria</taxon>
        <taxon>Pseudomonadati</taxon>
        <taxon>Pseudomonadota</taxon>
        <taxon>Betaproteobacteria</taxon>
        <taxon>Burkholderiales</taxon>
        <taxon>Alcaligenaceae</taxon>
        <taxon>Bordetella</taxon>
    </lineage>
</organism>
<dbReference type="EMBL" id="CP021111">
    <property type="protein sequence ID" value="ARP93920.1"/>
    <property type="molecule type" value="Genomic_DNA"/>
</dbReference>
<dbReference type="STRING" id="463040.CAL15_05670"/>
<name>A0A1W6Z9T7_9BORD</name>
<dbReference type="KEGG" id="bgm:CAL15_05670"/>
<keyword evidence="2" id="KW-1185">Reference proteome</keyword>
<accession>A0A1W6Z9T7</accession>
<dbReference type="Proteomes" id="UP000194161">
    <property type="component" value="Chromosome"/>
</dbReference>
<evidence type="ECO:0000313" key="2">
    <source>
        <dbReference type="Proteomes" id="UP000194161"/>
    </source>
</evidence>
<dbReference type="AlphaFoldDB" id="A0A1W6Z9T7"/>